<dbReference type="InterPro" id="IPR010998">
    <property type="entry name" value="Integrase_recombinase_N"/>
</dbReference>
<gene>
    <name evidence="8" type="ORF">OB69_06960</name>
</gene>
<protein>
    <recommendedName>
        <fullName evidence="10">Integrase</fullName>
    </recommendedName>
</protein>
<evidence type="ECO:0000259" key="6">
    <source>
        <dbReference type="PROSITE" id="PS51898"/>
    </source>
</evidence>
<evidence type="ECO:0000256" key="4">
    <source>
        <dbReference type="ARBA" id="ARBA00023172"/>
    </source>
</evidence>
<feature type="domain" description="Core-binding (CB)" evidence="7">
    <location>
        <begin position="3"/>
        <end position="86"/>
    </location>
</feature>
<proteinExistence type="inferred from homology"/>
<dbReference type="PROSITE" id="PS51898">
    <property type="entry name" value="TYR_RECOMBINASE"/>
    <property type="match status" value="1"/>
</dbReference>
<dbReference type="GO" id="GO:0015074">
    <property type="term" value="P:DNA integration"/>
    <property type="evidence" value="ECO:0007669"/>
    <property type="project" value="UniProtKB-KW"/>
</dbReference>
<dbReference type="PATRIC" id="fig|1566026.4.peg.3220"/>
<keyword evidence="2" id="KW-0229">DNA integration</keyword>
<dbReference type="InterPro" id="IPR050090">
    <property type="entry name" value="Tyrosine_recombinase_XerCD"/>
</dbReference>
<evidence type="ECO:0000256" key="5">
    <source>
        <dbReference type="PROSITE-ProRule" id="PRU01248"/>
    </source>
</evidence>
<accession>A0A0L8ALZ5</accession>
<keyword evidence="4" id="KW-0233">DNA recombination</keyword>
<evidence type="ECO:0000256" key="3">
    <source>
        <dbReference type="ARBA" id="ARBA00023125"/>
    </source>
</evidence>
<dbReference type="SUPFAM" id="SSF56349">
    <property type="entry name" value="DNA breaking-rejoining enzymes"/>
    <property type="match status" value="1"/>
</dbReference>
<evidence type="ECO:0000313" key="9">
    <source>
        <dbReference type="Proteomes" id="UP000036908"/>
    </source>
</evidence>
<feature type="domain" description="Tyr recombinase" evidence="6">
    <location>
        <begin position="103"/>
        <end position="275"/>
    </location>
</feature>
<dbReference type="Gene3D" id="1.10.443.10">
    <property type="entry name" value="Intergrase catalytic core"/>
    <property type="match status" value="1"/>
</dbReference>
<name>A0A0L8ALZ5_9BACT</name>
<dbReference type="Pfam" id="PF13495">
    <property type="entry name" value="Phage_int_SAM_4"/>
    <property type="match status" value="1"/>
</dbReference>
<evidence type="ECO:0000259" key="7">
    <source>
        <dbReference type="PROSITE" id="PS51900"/>
    </source>
</evidence>
<dbReference type="PANTHER" id="PTHR30349:SF41">
    <property type="entry name" value="INTEGRASE_RECOMBINASE PROTEIN MJ0367-RELATED"/>
    <property type="match status" value="1"/>
</dbReference>
<organism evidence="8 9">
    <name type="scientific">Roseivirga seohaensis subsp. aquiponti</name>
    <dbReference type="NCBI Taxonomy" id="1566026"/>
    <lineage>
        <taxon>Bacteria</taxon>
        <taxon>Pseudomonadati</taxon>
        <taxon>Bacteroidota</taxon>
        <taxon>Cytophagia</taxon>
        <taxon>Cytophagales</taxon>
        <taxon>Roseivirgaceae</taxon>
        <taxon>Roseivirga</taxon>
    </lineage>
</organism>
<dbReference type="InterPro" id="IPR044068">
    <property type="entry name" value="CB"/>
</dbReference>
<evidence type="ECO:0000256" key="2">
    <source>
        <dbReference type="ARBA" id="ARBA00022908"/>
    </source>
</evidence>
<comment type="similarity">
    <text evidence="1">Belongs to the 'phage' integrase family.</text>
</comment>
<dbReference type="Proteomes" id="UP000036908">
    <property type="component" value="Unassembled WGS sequence"/>
</dbReference>
<evidence type="ECO:0000313" key="8">
    <source>
        <dbReference type="EMBL" id="KOF03339.1"/>
    </source>
</evidence>
<dbReference type="PANTHER" id="PTHR30349">
    <property type="entry name" value="PHAGE INTEGRASE-RELATED"/>
    <property type="match status" value="1"/>
</dbReference>
<evidence type="ECO:0008006" key="10">
    <source>
        <dbReference type="Google" id="ProtNLM"/>
    </source>
</evidence>
<dbReference type="InterPro" id="IPR013762">
    <property type="entry name" value="Integrase-like_cat_sf"/>
</dbReference>
<dbReference type="InterPro" id="IPR011010">
    <property type="entry name" value="DNA_brk_join_enz"/>
</dbReference>
<dbReference type="InterPro" id="IPR002104">
    <property type="entry name" value="Integrase_catalytic"/>
</dbReference>
<dbReference type="Gene3D" id="1.10.150.130">
    <property type="match status" value="1"/>
</dbReference>
<comment type="caution">
    <text evidence="8">The sequence shown here is derived from an EMBL/GenBank/DDBJ whole genome shotgun (WGS) entry which is preliminary data.</text>
</comment>
<dbReference type="EMBL" id="JSVA01000008">
    <property type="protein sequence ID" value="KOF03339.1"/>
    <property type="molecule type" value="Genomic_DNA"/>
</dbReference>
<dbReference type="GO" id="GO:0003677">
    <property type="term" value="F:DNA binding"/>
    <property type="evidence" value="ECO:0007669"/>
    <property type="project" value="UniProtKB-UniRule"/>
</dbReference>
<reference evidence="9" key="1">
    <citation type="submission" date="2014-11" db="EMBL/GenBank/DDBJ databases">
        <title>Genome sequencing of Roseivirga sp. D-25.</title>
        <authorList>
            <person name="Selvaratnam C."/>
            <person name="Thevarajoo S."/>
            <person name="Goh K.M."/>
            <person name="Eee R."/>
            <person name="Chan K.-G."/>
            <person name="Chong C.S."/>
        </authorList>
    </citation>
    <scope>NUCLEOTIDE SEQUENCE [LARGE SCALE GENOMIC DNA]</scope>
    <source>
        <strain evidence="9">D-25</strain>
    </source>
</reference>
<keyword evidence="9" id="KW-1185">Reference proteome</keyword>
<sequence length="283" mass="33050">MRNKSINVPKEYLDQLERKRYSPNTISTYISLFEQFLNHFPQVSPETLSDDHVAKFQTYLVNTKKVSISTQNQYINSIKFYFEKVLGREKGYYHIDRPIQEFKLPKVLTEKEVIALLKTVTNLKHKAMLFIVYSSGLRAGELINLRISDIDGEQMRVFIRGGKGKKDRVSILSVKALETLRIYFKEFRPKEYLFEGQNGGRYTTSSLRKVFYTALVKSKIRKKVTLHSLRHSFATHLLEKGVDIRYIQILLGHNSSKTTEVYTHITHKGWKKIKSPLDNIDLQ</sequence>
<dbReference type="AlphaFoldDB" id="A0A0L8ALZ5"/>
<keyword evidence="3 5" id="KW-0238">DNA-binding</keyword>
<dbReference type="InterPro" id="IPR004107">
    <property type="entry name" value="Integrase_SAM-like_N"/>
</dbReference>
<dbReference type="Pfam" id="PF00589">
    <property type="entry name" value="Phage_integrase"/>
    <property type="match status" value="1"/>
</dbReference>
<dbReference type="PROSITE" id="PS51900">
    <property type="entry name" value="CB"/>
    <property type="match status" value="1"/>
</dbReference>
<dbReference type="GO" id="GO:0006310">
    <property type="term" value="P:DNA recombination"/>
    <property type="evidence" value="ECO:0007669"/>
    <property type="project" value="UniProtKB-KW"/>
</dbReference>
<dbReference type="OrthoDB" id="9801717at2"/>
<evidence type="ECO:0000256" key="1">
    <source>
        <dbReference type="ARBA" id="ARBA00008857"/>
    </source>
</evidence>